<evidence type="ECO:0000259" key="3">
    <source>
        <dbReference type="Pfam" id="PF18766"/>
    </source>
</evidence>
<dbReference type="InterPro" id="IPR055180">
    <property type="entry name" value="HsdR_RecA-like_helicase_dom_2"/>
</dbReference>
<name>V2TU28_9GAMM</name>
<dbReference type="HOGENOM" id="CLU_004848_4_1_6"/>
<organism evidence="5 6">
    <name type="scientific">Acinetobacter nectaris CIP 110549</name>
    <dbReference type="NCBI Taxonomy" id="1392540"/>
    <lineage>
        <taxon>Bacteria</taxon>
        <taxon>Pseudomonadati</taxon>
        <taxon>Pseudomonadota</taxon>
        <taxon>Gammaproteobacteria</taxon>
        <taxon>Moraxellales</taxon>
        <taxon>Moraxellaceae</taxon>
        <taxon>Acinetobacter</taxon>
    </lineage>
</organism>
<dbReference type="GO" id="GO:0009307">
    <property type="term" value="P:DNA restriction-modification system"/>
    <property type="evidence" value="ECO:0007669"/>
    <property type="project" value="UniProtKB-KW"/>
</dbReference>
<dbReference type="PANTHER" id="PTHR30195:SF16">
    <property type="entry name" value="TYPE I RESTRICTION ENZYME ENDONUCLEASE SUBUNIT"/>
    <property type="match status" value="1"/>
</dbReference>
<dbReference type="STRING" id="1392540.P256_00256"/>
<dbReference type="InterPro" id="IPR051268">
    <property type="entry name" value="Type-I_R_enzyme_R_subunit"/>
</dbReference>
<comment type="caution">
    <text evidence="5">The sequence shown here is derived from an EMBL/GenBank/DDBJ whole genome shotgun (WGS) entry which is preliminary data.</text>
</comment>
<dbReference type="PANTHER" id="PTHR30195">
    <property type="entry name" value="TYPE I SITE-SPECIFIC DEOXYRIBONUCLEASE PROTEIN SUBUNIT M AND R"/>
    <property type="match status" value="1"/>
</dbReference>
<keyword evidence="6" id="KW-1185">Reference proteome</keyword>
<dbReference type="PATRIC" id="fig|1392540.3.peg.247"/>
<dbReference type="InterPro" id="IPR040980">
    <property type="entry name" value="SWI2_SNF2"/>
</dbReference>
<dbReference type="CDD" id="cd18800">
    <property type="entry name" value="SF2_C_EcoR124I-like"/>
    <property type="match status" value="1"/>
</dbReference>
<dbReference type="Gene3D" id="1.20.58.910">
    <property type="match status" value="1"/>
</dbReference>
<protein>
    <submittedName>
        <fullName evidence="5">Uncharacterized protein</fullName>
    </submittedName>
</protein>
<dbReference type="InterPro" id="IPR027417">
    <property type="entry name" value="P-loop_NTPase"/>
</dbReference>
<dbReference type="Gene3D" id="3.40.50.300">
    <property type="entry name" value="P-loop containing nucleotide triphosphate hydrolases"/>
    <property type="match status" value="1"/>
</dbReference>
<accession>V2TU28</accession>
<dbReference type="eggNOG" id="COG0610">
    <property type="taxonomic scope" value="Bacteria"/>
</dbReference>
<feature type="domain" description="Type I restriction enzyme R protein C-terminal" evidence="2">
    <location>
        <begin position="302"/>
        <end position="426"/>
    </location>
</feature>
<evidence type="ECO:0000259" key="2">
    <source>
        <dbReference type="Pfam" id="PF12008"/>
    </source>
</evidence>
<feature type="domain" description="SWI2/SNF2 ATPase" evidence="3">
    <location>
        <begin position="1"/>
        <end position="72"/>
    </location>
</feature>
<evidence type="ECO:0000256" key="1">
    <source>
        <dbReference type="ARBA" id="ARBA00022747"/>
    </source>
</evidence>
<proteinExistence type="predicted"/>
<feature type="domain" description="Restriction endonuclease type I HsdR second RecA-like helicase" evidence="4">
    <location>
        <begin position="105"/>
        <end position="281"/>
    </location>
</feature>
<dbReference type="Proteomes" id="UP000023785">
    <property type="component" value="Unassembled WGS sequence"/>
</dbReference>
<dbReference type="Pfam" id="PF22679">
    <property type="entry name" value="T1R_D3-like"/>
    <property type="match status" value="1"/>
</dbReference>
<dbReference type="InterPro" id="IPR022625">
    <property type="entry name" value="TypeI_RM_Rsu_C"/>
</dbReference>
<sequence>MFGFTGTPILDDNAKTIAGLKFTTSHLFDELLHQYVIVDAIRDKNVLPFQIDYRGQYSLKTHSSHQSIDQVEGIDTQELLEDPKRLEQIAQYILDNHDTKTKKREFTAMFCVSSVDTLIKYYDIFERLQSQKQQQDAEHGRLFKPLTIATIFSYSANEAVNDDANGLLDEENTDIPSTVNPSKRDKLDHYIAQYNQQFKTNYNSGDQFYDYYRDIAKRVKNCEVDILLVVNMFLTGFDSKRLNTLYVDKNLKHHGLIQAFSRTNRVFNSNKPFGNIICFRNLKQATDEALKIFSNKETPQVVLVPEFAEIQQNYETSVQKLYDLTPNCQDVDDLLTEDDQLEFIKAFREVMRTNAQLETFVEYNQDNTTLDKQSFADFASKYKDLCHQVRKTPSKEKVSILDEVDFQLELLHSDRINVGYIISLLQLAIDNPSVEKR</sequence>
<dbReference type="Pfam" id="PF12008">
    <property type="entry name" value="EcoR124_C"/>
    <property type="match status" value="1"/>
</dbReference>
<evidence type="ECO:0000313" key="5">
    <source>
        <dbReference type="EMBL" id="ESK41266.1"/>
    </source>
</evidence>
<evidence type="ECO:0000313" key="6">
    <source>
        <dbReference type="Proteomes" id="UP000023785"/>
    </source>
</evidence>
<evidence type="ECO:0000259" key="4">
    <source>
        <dbReference type="Pfam" id="PF22679"/>
    </source>
</evidence>
<dbReference type="Pfam" id="PF18766">
    <property type="entry name" value="SWI2_SNF2"/>
    <property type="match status" value="1"/>
</dbReference>
<keyword evidence="1" id="KW-0680">Restriction system</keyword>
<dbReference type="AlphaFoldDB" id="V2TU28"/>
<gene>
    <name evidence="5" type="ORF">P256_00256</name>
</gene>
<dbReference type="EMBL" id="AYER01000001">
    <property type="protein sequence ID" value="ESK41266.1"/>
    <property type="molecule type" value="Genomic_DNA"/>
</dbReference>
<reference evidence="5 6" key="1">
    <citation type="submission" date="2013-10" db="EMBL/GenBank/DDBJ databases">
        <title>The Genome Sequence of Acinetobacter nectaris CIP 110549.</title>
        <authorList>
            <consortium name="The Broad Institute Genomics Platform"/>
            <consortium name="The Broad Institute Genome Sequencing Center for Infectious Disease"/>
            <person name="Cerqueira G."/>
            <person name="Feldgarden M."/>
            <person name="Courvalin P."/>
            <person name="Grillot-Courvalin C."/>
            <person name="Clermont D."/>
            <person name="Rocha E."/>
            <person name="Yoon E.-J."/>
            <person name="Nemec A."/>
            <person name="Young S.K."/>
            <person name="Zeng Q."/>
            <person name="Gargeya S."/>
            <person name="Fitzgerald M."/>
            <person name="Abouelleil A."/>
            <person name="Alvarado L."/>
            <person name="Berlin A.M."/>
            <person name="Chapman S.B."/>
            <person name="Gainer-Dewar J."/>
            <person name="Goldberg J."/>
            <person name="Gnerre S."/>
            <person name="Griggs A."/>
            <person name="Gujja S."/>
            <person name="Hansen M."/>
            <person name="Howarth C."/>
            <person name="Imamovic A."/>
            <person name="Ireland A."/>
            <person name="Larimer J."/>
            <person name="McCowan C."/>
            <person name="Murphy C."/>
            <person name="Pearson M."/>
            <person name="Poon T.W."/>
            <person name="Priest M."/>
            <person name="Roberts A."/>
            <person name="Saif S."/>
            <person name="Shea T."/>
            <person name="Sykes S."/>
            <person name="Wortman J."/>
            <person name="Nusbaum C."/>
            <person name="Birren B."/>
        </authorList>
    </citation>
    <scope>NUCLEOTIDE SEQUENCE [LARGE SCALE GENOMIC DNA]</scope>
    <source>
        <strain evidence="5 6">CIP 110549</strain>
    </source>
</reference>